<evidence type="ECO:0000313" key="3">
    <source>
        <dbReference type="Proteomes" id="UP000708208"/>
    </source>
</evidence>
<comment type="caution">
    <text evidence="2">The sequence shown here is derived from an EMBL/GenBank/DDBJ whole genome shotgun (WGS) entry which is preliminary data.</text>
</comment>
<keyword evidence="3" id="KW-1185">Reference proteome</keyword>
<keyword evidence="1" id="KW-1133">Transmembrane helix</keyword>
<keyword evidence="1" id="KW-0812">Transmembrane</keyword>
<organism evidence="2 3">
    <name type="scientific">Allacma fusca</name>
    <dbReference type="NCBI Taxonomy" id="39272"/>
    <lineage>
        <taxon>Eukaryota</taxon>
        <taxon>Metazoa</taxon>
        <taxon>Ecdysozoa</taxon>
        <taxon>Arthropoda</taxon>
        <taxon>Hexapoda</taxon>
        <taxon>Collembola</taxon>
        <taxon>Symphypleona</taxon>
        <taxon>Sminthuridae</taxon>
        <taxon>Allacma</taxon>
    </lineage>
</organism>
<dbReference type="AlphaFoldDB" id="A0A8J2L9V6"/>
<name>A0A8J2L9V6_9HEXA</name>
<proteinExistence type="predicted"/>
<feature type="transmembrane region" description="Helical" evidence="1">
    <location>
        <begin position="6"/>
        <end position="28"/>
    </location>
</feature>
<dbReference type="Proteomes" id="UP000708208">
    <property type="component" value="Unassembled WGS sequence"/>
</dbReference>
<protein>
    <submittedName>
        <fullName evidence="2">Uncharacterized protein</fullName>
    </submittedName>
</protein>
<sequence>MQKFNSIMNLNLLLFLLVELNMGIGLLRGSYSKNMHMIRAWMVFSTFAAFIFPSCTVTDWIIGDNSEIGAFEIVSSVIGMFAEVLIVWIVGIHKKDIGVLIGRNS</sequence>
<feature type="transmembrane region" description="Helical" evidence="1">
    <location>
        <begin position="68"/>
        <end position="90"/>
    </location>
</feature>
<reference evidence="2" key="1">
    <citation type="submission" date="2021-06" db="EMBL/GenBank/DDBJ databases">
        <authorList>
            <person name="Hodson N. C."/>
            <person name="Mongue J. A."/>
            <person name="Jaron S. K."/>
        </authorList>
    </citation>
    <scope>NUCLEOTIDE SEQUENCE</scope>
</reference>
<keyword evidence="1" id="KW-0472">Membrane</keyword>
<gene>
    <name evidence="2" type="ORF">AFUS01_LOCUS40980</name>
</gene>
<feature type="transmembrane region" description="Helical" evidence="1">
    <location>
        <begin position="40"/>
        <end position="62"/>
    </location>
</feature>
<evidence type="ECO:0000313" key="2">
    <source>
        <dbReference type="EMBL" id="CAG7831227.1"/>
    </source>
</evidence>
<evidence type="ECO:0000256" key="1">
    <source>
        <dbReference type="SAM" id="Phobius"/>
    </source>
</evidence>
<accession>A0A8J2L9V6</accession>
<dbReference type="EMBL" id="CAJVCH010559468">
    <property type="protein sequence ID" value="CAG7831227.1"/>
    <property type="molecule type" value="Genomic_DNA"/>
</dbReference>